<comment type="similarity">
    <text evidence="3">Belongs to the synaptobrevin family.</text>
</comment>
<dbReference type="AlphaFoldDB" id="A0ABC8TQ00"/>
<comment type="subcellular location">
    <subcellularLocation>
        <location evidence="1">Endoplasmic reticulum membrane</location>
        <topology evidence="1">Single-pass type IV membrane protein</topology>
    </subcellularLocation>
    <subcellularLocation>
        <location evidence="2">Golgi apparatus membrane</location>
    </subcellularLocation>
</comment>
<accession>A0ABC8TQ00</accession>
<dbReference type="InterPro" id="IPR011012">
    <property type="entry name" value="Longin-like_dom_sf"/>
</dbReference>
<keyword evidence="4" id="KW-0813">Transport</keyword>
<dbReference type="GO" id="GO:0015031">
    <property type="term" value="P:protein transport"/>
    <property type="evidence" value="ECO:0007669"/>
    <property type="project" value="UniProtKB-KW"/>
</dbReference>
<dbReference type="Gene3D" id="3.30.450.50">
    <property type="entry name" value="Longin domain"/>
    <property type="match status" value="2"/>
</dbReference>
<dbReference type="GO" id="GO:0000139">
    <property type="term" value="C:Golgi membrane"/>
    <property type="evidence" value="ECO:0007669"/>
    <property type="project" value="UniProtKB-SubCell"/>
</dbReference>
<dbReference type="GO" id="GO:0005789">
    <property type="term" value="C:endoplasmic reticulum membrane"/>
    <property type="evidence" value="ECO:0007669"/>
    <property type="project" value="UniProtKB-SubCell"/>
</dbReference>
<dbReference type="CDD" id="cd14824">
    <property type="entry name" value="Longin"/>
    <property type="match status" value="2"/>
</dbReference>
<evidence type="ECO:0000256" key="6">
    <source>
        <dbReference type="ARBA" id="ARBA00023136"/>
    </source>
</evidence>
<evidence type="ECO:0000256" key="2">
    <source>
        <dbReference type="ARBA" id="ARBA00004394"/>
    </source>
</evidence>
<gene>
    <name evidence="8" type="ORF">ILEXP_LOCUS38928</name>
</gene>
<keyword evidence="6" id="KW-0472">Membrane</keyword>
<keyword evidence="4" id="KW-0653">Protein transport</keyword>
<evidence type="ECO:0000256" key="1">
    <source>
        <dbReference type="ARBA" id="ARBA00004163"/>
    </source>
</evidence>
<protein>
    <recommendedName>
        <fullName evidence="7">Longin domain-containing protein</fullName>
    </recommendedName>
</protein>
<evidence type="ECO:0000256" key="4">
    <source>
        <dbReference type="ARBA" id="ARBA00022927"/>
    </source>
</evidence>
<evidence type="ECO:0000256" key="5">
    <source>
        <dbReference type="ARBA" id="ARBA00023054"/>
    </source>
</evidence>
<dbReference type="InterPro" id="IPR044565">
    <property type="entry name" value="Sec22"/>
</dbReference>
<evidence type="ECO:0000313" key="8">
    <source>
        <dbReference type="EMBL" id="CAK9169483.1"/>
    </source>
</evidence>
<dbReference type="SUPFAM" id="SSF64356">
    <property type="entry name" value="SNARE-like"/>
    <property type="match status" value="2"/>
</dbReference>
<dbReference type="Proteomes" id="UP001642360">
    <property type="component" value="Unassembled WGS sequence"/>
</dbReference>
<proteinExistence type="inferred from homology"/>
<evidence type="ECO:0000256" key="3">
    <source>
        <dbReference type="ARBA" id="ARBA00008025"/>
    </source>
</evidence>
<dbReference type="EMBL" id="CAUOFW020005292">
    <property type="protein sequence ID" value="CAK9169483.1"/>
    <property type="molecule type" value="Genomic_DNA"/>
</dbReference>
<keyword evidence="5" id="KW-0175">Coiled coil</keyword>
<feature type="domain" description="Longin" evidence="7">
    <location>
        <begin position="197"/>
        <end position="312"/>
    </location>
</feature>
<dbReference type="SMART" id="SM01270">
    <property type="entry name" value="Longin"/>
    <property type="match status" value="2"/>
</dbReference>
<dbReference type="PANTHER" id="PTHR45837">
    <property type="entry name" value="VESICLE-TRAFFICKING PROTEIN SEC22B"/>
    <property type="match status" value="1"/>
</dbReference>
<name>A0ABC8TQ00_9AQUA</name>
<reference evidence="8 9" key="1">
    <citation type="submission" date="2024-02" db="EMBL/GenBank/DDBJ databases">
        <authorList>
            <person name="Vignale AGUSTIN F."/>
            <person name="Sosa J E."/>
            <person name="Modenutti C."/>
        </authorList>
    </citation>
    <scope>NUCLEOTIDE SEQUENCE [LARGE SCALE GENOMIC DNA]</scope>
</reference>
<evidence type="ECO:0000259" key="7">
    <source>
        <dbReference type="PROSITE" id="PS50859"/>
    </source>
</evidence>
<dbReference type="FunFam" id="3.30.450.50:FF:000003">
    <property type="entry name" value="25.3 kDa vesicle transport protein-like"/>
    <property type="match status" value="2"/>
</dbReference>
<dbReference type="PROSITE" id="PS50859">
    <property type="entry name" value="LONGIN"/>
    <property type="match status" value="2"/>
</dbReference>
<keyword evidence="9" id="KW-1185">Reference proteome</keyword>
<feature type="domain" description="Longin" evidence="7">
    <location>
        <begin position="6"/>
        <end position="121"/>
    </location>
</feature>
<dbReference type="Pfam" id="PF13774">
    <property type="entry name" value="Longin"/>
    <property type="match status" value="2"/>
</dbReference>
<evidence type="ECO:0000313" key="9">
    <source>
        <dbReference type="Proteomes" id="UP001642360"/>
    </source>
</evidence>
<organism evidence="8 9">
    <name type="scientific">Ilex paraguariensis</name>
    <name type="common">yerba mate</name>
    <dbReference type="NCBI Taxonomy" id="185542"/>
    <lineage>
        <taxon>Eukaryota</taxon>
        <taxon>Viridiplantae</taxon>
        <taxon>Streptophyta</taxon>
        <taxon>Embryophyta</taxon>
        <taxon>Tracheophyta</taxon>
        <taxon>Spermatophyta</taxon>
        <taxon>Magnoliopsida</taxon>
        <taxon>eudicotyledons</taxon>
        <taxon>Gunneridae</taxon>
        <taxon>Pentapetalae</taxon>
        <taxon>asterids</taxon>
        <taxon>campanulids</taxon>
        <taxon>Aquifoliales</taxon>
        <taxon>Aquifoliaceae</taxon>
        <taxon>Ilex</taxon>
    </lineage>
</organism>
<comment type="caution">
    <text evidence="8">The sequence shown here is derived from an EMBL/GenBank/DDBJ whole genome shotgun (WGS) entry which is preliminary data.</text>
</comment>
<sequence length="414" mass="48165">MVKLTIVGRVCDGLPLAQGQRYVNEKNDNFSSYKQQGEFILEEISRGTLPLSTMTISVDQHCFNYMVENGVCFITLCDSSYPIKLAFHYLQDLQREFEKFDMTLLEKITKPYSFVRFDGIISSTRRQYIDTRTQANLSKLSANRRQELDIVTEHISEIFERRRRTVSSEMLEMMMEAPRNVSPVWGSKSLEMVKLTIVGRVCDGLPLAQGQRYVNEKNDNFSSYKQQGEFILEEISRGTLPLSTMTISVDQHCFNYMVENGVCFITLCDSSYPIKLAFHYLQDLQREFEKFDMTLLEKITKPYSFVRFDGIISSTRRQYIDTRTQANLSKLSANRRQELDIVTEHISEIFERRRRTVSSEMLEMMMEAPRNVSPVWGSKSLEVIALKWTPISIILMVAAVLLWTRDVYWLPLSM</sequence>
<dbReference type="InterPro" id="IPR010908">
    <property type="entry name" value="Longin_dom"/>
</dbReference>